<dbReference type="InterPro" id="IPR044996">
    <property type="entry name" value="COQ10-like"/>
</dbReference>
<dbReference type="Gene3D" id="3.30.530.20">
    <property type="match status" value="1"/>
</dbReference>
<dbReference type="KEGG" id="mvs:MVIS_3698"/>
<dbReference type="GO" id="GO:0048039">
    <property type="term" value="F:ubiquinone binding"/>
    <property type="evidence" value="ECO:0007669"/>
    <property type="project" value="InterPro"/>
</dbReference>
<dbReference type="GO" id="GO:0045333">
    <property type="term" value="P:cellular respiration"/>
    <property type="evidence" value="ECO:0007669"/>
    <property type="project" value="InterPro"/>
</dbReference>
<evidence type="ECO:0000313" key="6">
    <source>
        <dbReference type="Proteomes" id="UP000182660"/>
    </source>
</evidence>
<gene>
    <name evidence="4" type="ORF">MT2528_1801</name>
    <name evidence="5" type="ORF">NVI5450_2025</name>
</gene>
<keyword evidence="6" id="KW-1185">Reference proteome</keyword>
<feature type="domain" description="Coenzyme Q-binding protein COQ10 START" evidence="3">
    <location>
        <begin position="12"/>
        <end position="135"/>
    </location>
</feature>
<dbReference type="GeneID" id="61295707"/>
<keyword evidence="2" id="KW-1277">Toxin-antitoxin system</keyword>
<dbReference type="PATRIC" id="fig|80854.5.peg.3915"/>
<evidence type="ECO:0000259" key="3">
    <source>
        <dbReference type="Pfam" id="PF03364"/>
    </source>
</evidence>
<comment type="similarity">
    <text evidence="1">Belongs to the ribosome association toxin RatA family.</text>
</comment>
<proteinExistence type="inferred from homology"/>
<dbReference type="CDD" id="cd07813">
    <property type="entry name" value="COQ10p_like"/>
    <property type="match status" value="1"/>
</dbReference>
<dbReference type="InterPro" id="IPR023393">
    <property type="entry name" value="START-like_dom_sf"/>
</dbReference>
<sequence length="147" mass="16356">MPRITRSALLMYSADQMFKLVNDVDAYPDFLPGCTGTRILDEHDNQMTAAVDVARAGISKTFTTKNTLIPGQEVKMDLVDGPFKKLTGGWTFKALDETACKVTLDLDFVFSSKLVEVAFGRIFSDLVNNMVQSFTERAKEVYGVDQN</sequence>
<reference evidence="4 6" key="2">
    <citation type="submission" date="2016-11" db="EMBL/GenBank/DDBJ databases">
        <authorList>
            <person name="Klemetsen T."/>
        </authorList>
    </citation>
    <scope>NUCLEOTIDE SEQUENCE [LARGE SCALE GENOMIC DNA]</scope>
    <source>
        <strain evidence="4">MT 2528</strain>
    </source>
</reference>
<dbReference type="STRING" id="80854.MVIS_3698"/>
<dbReference type="EMBL" id="FPLD01000055">
    <property type="protein sequence ID" value="SGY98063.1"/>
    <property type="molecule type" value="Genomic_DNA"/>
</dbReference>
<dbReference type="PANTHER" id="PTHR12901">
    <property type="entry name" value="SPERM PROTEIN HOMOLOG"/>
    <property type="match status" value="1"/>
</dbReference>
<accession>A0A090IMD6</accession>
<dbReference type="Pfam" id="PF03364">
    <property type="entry name" value="Polyketide_cyc"/>
    <property type="match status" value="1"/>
</dbReference>
<evidence type="ECO:0000313" key="5">
    <source>
        <dbReference type="EMBL" id="SGY98063.1"/>
    </source>
</evidence>
<dbReference type="Proteomes" id="UP000183794">
    <property type="component" value="Unassembled WGS sequence"/>
</dbReference>
<evidence type="ECO:0000313" key="7">
    <source>
        <dbReference type="Proteomes" id="UP000183794"/>
    </source>
</evidence>
<dbReference type="PANTHER" id="PTHR12901:SF10">
    <property type="entry name" value="COENZYME Q-BINDING PROTEIN COQ10, MITOCHONDRIAL"/>
    <property type="match status" value="1"/>
</dbReference>
<dbReference type="AlphaFoldDB" id="A0A090IMD6"/>
<dbReference type="InterPro" id="IPR005031">
    <property type="entry name" value="COQ10_START"/>
</dbReference>
<evidence type="ECO:0000313" key="4">
    <source>
        <dbReference type="EMBL" id="SGY89855.1"/>
    </source>
</evidence>
<dbReference type="Proteomes" id="UP000182660">
    <property type="component" value="Unassembled WGS sequence"/>
</dbReference>
<evidence type="ECO:0000256" key="2">
    <source>
        <dbReference type="ARBA" id="ARBA00022649"/>
    </source>
</evidence>
<dbReference type="HOGENOM" id="CLU_079653_3_1_6"/>
<dbReference type="OrthoDB" id="9804759at2"/>
<dbReference type="EMBL" id="FPLJ01000047">
    <property type="protein sequence ID" value="SGY89855.1"/>
    <property type="molecule type" value="Genomic_DNA"/>
</dbReference>
<organism evidence="5 7">
    <name type="scientific">Moritella viscosa</name>
    <dbReference type="NCBI Taxonomy" id="80854"/>
    <lineage>
        <taxon>Bacteria</taxon>
        <taxon>Pseudomonadati</taxon>
        <taxon>Pseudomonadota</taxon>
        <taxon>Gammaproteobacteria</taxon>
        <taxon>Alteromonadales</taxon>
        <taxon>Moritellaceae</taxon>
        <taxon>Moritella</taxon>
    </lineage>
</organism>
<protein>
    <recommendedName>
        <fullName evidence="3">Coenzyme Q-binding protein COQ10 START domain-containing protein</fullName>
    </recommendedName>
</protein>
<dbReference type="SUPFAM" id="SSF55961">
    <property type="entry name" value="Bet v1-like"/>
    <property type="match status" value="1"/>
</dbReference>
<name>A0A090IMD6_9GAMM</name>
<evidence type="ECO:0000256" key="1">
    <source>
        <dbReference type="ARBA" id="ARBA00008918"/>
    </source>
</evidence>
<dbReference type="RefSeq" id="WP_045111690.1">
    <property type="nucleotide sequence ID" value="NZ_CAWQZC010000051.1"/>
</dbReference>
<reference evidence="5 7" key="1">
    <citation type="submission" date="2016-11" db="EMBL/GenBank/DDBJ databases">
        <authorList>
            <person name="Jaros S."/>
            <person name="Januszkiewicz K."/>
            <person name="Wedrychowicz H."/>
        </authorList>
    </citation>
    <scope>NUCLEOTIDE SEQUENCE [LARGE SCALE GENOMIC DNA]</scope>
    <source>
        <strain evidence="5">NVI 5450</strain>
    </source>
</reference>